<protein>
    <submittedName>
        <fullName evidence="2">Transcriptional regulator, Xre-family with cupin domain</fullName>
    </submittedName>
</protein>
<proteinExistence type="predicted"/>
<name>A0A6J4SBR1_9ACTN</name>
<reference evidence="2" key="1">
    <citation type="submission" date="2020-02" db="EMBL/GenBank/DDBJ databases">
        <authorList>
            <person name="Meier V. D."/>
        </authorList>
    </citation>
    <scope>NUCLEOTIDE SEQUENCE</scope>
    <source>
        <strain evidence="2">AVDCRST_MAG25</strain>
    </source>
</reference>
<feature type="compositionally biased region" description="Basic and acidic residues" evidence="1">
    <location>
        <begin position="169"/>
        <end position="181"/>
    </location>
</feature>
<dbReference type="AlphaFoldDB" id="A0A6J4SBR1"/>
<feature type="non-terminal residue" evidence="2">
    <location>
        <position position="1"/>
    </location>
</feature>
<dbReference type="EMBL" id="CADCVI010000224">
    <property type="protein sequence ID" value="CAA9489579.1"/>
    <property type="molecule type" value="Genomic_DNA"/>
</dbReference>
<organism evidence="2">
    <name type="scientific">uncultured Rubrobacteraceae bacterium</name>
    <dbReference type="NCBI Taxonomy" id="349277"/>
    <lineage>
        <taxon>Bacteria</taxon>
        <taxon>Bacillati</taxon>
        <taxon>Actinomycetota</taxon>
        <taxon>Rubrobacteria</taxon>
        <taxon>Rubrobacterales</taxon>
        <taxon>Rubrobacteraceae</taxon>
        <taxon>environmental samples</taxon>
    </lineage>
</organism>
<feature type="non-terminal residue" evidence="2">
    <location>
        <position position="201"/>
    </location>
</feature>
<gene>
    <name evidence="2" type="ORF">AVDCRST_MAG25-3285</name>
</gene>
<feature type="compositionally biased region" description="Basic and acidic residues" evidence="1">
    <location>
        <begin position="191"/>
        <end position="201"/>
    </location>
</feature>
<evidence type="ECO:0000256" key="1">
    <source>
        <dbReference type="SAM" id="MobiDB-lite"/>
    </source>
</evidence>
<sequence length="201" mass="22153">DGPWIFRGRCSACGAPAQSTHGAWSHARWPRRSRGREPFYDLAHRAWREQPDGLRPPPARDGAWYDARLPVRRGGEIRVLSPGAARRAVRLAGSGDGLCAPQPLAARLPLADRACRGDPAARCARGLRRRARFDRHQPASLGAGGGGGSHGGLRFPSSRRGRLPRHARRPADHLPQPDRRAHPLRRGAHHGPNEQRWEPAM</sequence>
<evidence type="ECO:0000313" key="2">
    <source>
        <dbReference type="EMBL" id="CAA9489579.1"/>
    </source>
</evidence>
<feature type="region of interest" description="Disordered" evidence="1">
    <location>
        <begin position="134"/>
        <end position="201"/>
    </location>
</feature>
<feature type="compositionally biased region" description="Basic residues" evidence="1">
    <location>
        <begin position="157"/>
        <end position="168"/>
    </location>
</feature>
<feature type="compositionally biased region" description="Gly residues" evidence="1">
    <location>
        <begin position="142"/>
        <end position="151"/>
    </location>
</feature>
<accession>A0A6J4SBR1</accession>